<dbReference type="CDD" id="cd00757">
    <property type="entry name" value="ThiF_MoeB_HesA_family"/>
    <property type="match status" value="1"/>
</dbReference>
<evidence type="ECO:0000259" key="1">
    <source>
        <dbReference type="Pfam" id="PF00899"/>
    </source>
</evidence>
<dbReference type="Gene3D" id="3.40.50.720">
    <property type="entry name" value="NAD(P)-binding Rossmann-like Domain"/>
    <property type="match status" value="1"/>
</dbReference>
<dbReference type="PANTHER" id="PTHR43267">
    <property type="entry name" value="TRNA THREONYLCARBAMOYLADENOSINE DEHYDRATASE"/>
    <property type="match status" value="1"/>
</dbReference>
<dbReference type="InterPro" id="IPR000594">
    <property type="entry name" value="ThiF_NAD_FAD-bd"/>
</dbReference>
<protein>
    <submittedName>
        <fullName evidence="2">Molybdopterin or thiamine biosynthesis adenylyltransferase</fullName>
    </submittedName>
</protein>
<feature type="domain" description="THIF-type NAD/FAD binding fold" evidence="1">
    <location>
        <begin position="9"/>
        <end position="229"/>
    </location>
</feature>
<dbReference type="SUPFAM" id="SSF69572">
    <property type="entry name" value="Activating enzymes of the ubiquitin-like proteins"/>
    <property type="match status" value="1"/>
</dbReference>
<dbReference type="EMBL" id="FRCR01000010">
    <property type="protein sequence ID" value="SHM72324.1"/>
    <property type="molecule type" value="Genomic_DNA"/>
</dbReference>
<dbReference type="GO" id="GO:0008641">
    <property type="term" value="F:ubiquitin-like modifier activating enzyme activity"/>
    <property type="evidence" value="ECO:0007669"/>
    <property type="project" value="InterPro"/>
</dbReference>
<dbReference type="GO" id="GO:0061503">
    <property type="term" value="F:tRNA threonylcarbamoyladenosine dehydratase"/>
    <property type="evidence" value="ECO:0007669"/>
    <property type="project" value="TreeGrafter"/>
</dbReference>
<sequence>MNVNVKKRYERNLFSLSPQEFEKLREKKVCVVGCGGLGGYIIEMLGRLGVGQITAVDKDVFEESNLNRQILSDMNSLGKSKALKAKERMELVNPDVKVIAVKEAFSEKNGKDILMGNDLVVDALDDIKARLLLEEIAEQVGIPMIHGAIAGWYGQVTTVFPGDRTLHRIYTGAGNKGIEAQLGNPSFTPAVVAAIQVSEAVKVLIGRGEILRNRLLFVNLLDHEYFTINLSG</sequence>
<keyword evidence="3" id="KW-1185">Reference proteome</keyword>
<dbReference type="Proteomes" id="UP000184375">
    <property type="component" value="Unassembled WGS sequence"/>
</dbReference>
<reference evidence="3" key="1">
    <citation type="submission" date="2016-11" db="EMBL/GenBank/DDBJ databases">
        <authorList>
            <person name="Varghese N."/>
            <person name="Submissions S."/>
        </authorList>
    </citation>
    <scope>NUCLEOTIDE SEQUENCE [LARGE SCALE GENOMIC DNA]</scope>
    <source>
        <strain evidence="3">DSM 18802</strain>
    </source>
</reference>
<organism evidence="2 3">
    <name type="scientific">Caldanaerovirga acetigignens</name>
    <dbReference type="NCBI Taxonomy" id="447595"/>
    <lineage>
        <taxon>Bacteria</taxon>
        <taxon>Bacillati</taxon>
        <taxon>Bacillota</taxon>
        <taxon>Clostridia</taxon>
        <taxon>Thermosediminibacterales</taxon>
        <taxon>Thermosediminibacteraceae</taxon>
        <taxon>Caldanaerovirga</taxon>
    </lineage>
</organism>
<dbReference type="PANTHER" id="PTHR43267:SF1">
    <property type="entry name" value="TRNA THREONYLCARBAMOYLADENOSINE DEHYDRATASE"/>
    <property type="match status" value="1"/>
</dbReference>
<evidence type="ECO:0000313" key="2">
    <source>
        <dbReference type="EMBL" id="SHM72324.1"/>
    </source>
</evidence>
<keyword evidence="2" id="KW-0808">Transferase</keyword>
<dbReference type="GO" id="GO:0061504">
    <property type="term" value="P:cyclic threonylcarbamoyladenosine biosynthetic process"/>
    <property type="evidence" value="ECO:0007669"/>
    <property type="project" value="TreeGrafter"/>
</dbReference>
<gene>
    <name evidence="2" type="ORF">SAMN05660826_01777</name>
</gene>
<accession>A0A1M7L2Y8</accession>
<dbReference type="OrthoDB" id="9804286at2"/>
<dbReference type="Pfam" id="PF00899">
    <property type="entry name" value="ThiF"/>
    <property type="match status" value="1"/>
</dbReference>
<dbReference type="InterPro" id="IPR045886">
    <property type="entry name" value="ThiF/MoeB/HesA"/>
</dbReference>
<proteinExistence type="predicted"/>
<dbReference type="GO" id="GO:0016779">
    <property type="term" value="F:nucleotidyltransferase activity"/>
    <property type="evidence" value="ECO:0007669"/>
    <property type="project" value="UniProtKB-KW"/>
</dbReference>
<dbReference type="InterPro" id="IPR035985">
    <property type="entry name" value="Ubiquitin-activating_enz"/>
</dbReference>
<keyword evidence="2" id="KW-0548">Nucleotidyltransferase</keyword>
<dbReference type="AlphaFoldDB" id="A0A1M7L2Y8"/>
<name>A0A1M7L2Y8_9FIRM</name>
<evidence type="ECO:0000313" key="3">
    <source>
        <dbReference type="Proteomes" id="UP000184375"/>
    </source>
</evidence>
<dbReference type="STRING" id="447595.SAMN05660826_01777"/>